<keyword evidence="5" id="KW-0808">Transferase</keyword>
<protein>
    <recommendedName>
        <fullName evidence="14 17">Alpha-1,3-mannosyl-glycoprotein 2-beta-N-acetylglucosaminyltransferase</fullName>
        <shortName evidence="17">GNT-I</shortName>
        <shortName evidence="17">GlcNAc-T I</shortName>
        <ecNumber evidence="14 17">2.4.1.101</ecNumber>
    </recommendedName>
    <alternativeName>
        <fullName evidence="15 17">N-glycosyl-oligosaccharide-glycoprotein N-acetylglucosaminyltransferase I</fullName>
    </alternativeName>
</protein>
<evidence type="ECO:0000256" key="6">
    <source>
        <dbReference type="ARBA" id="ARBA00022692"/>
    </source>
</evidence>
<evidence type="ECO:0000256" key="11">
    <source>
        <dbReference type="ARBA" id="ARBA00023136"/>
    </source>
</evidence>
<dbReference type="PANTHER" id="PTHR10468:SF0">
    <property type="entry name" value="ALPHA-1,3-MANNOSYL-GLYCOPROTEIN 2-BETA-N-ACETYLGLUCOSAMINYLTRANSFERASE"/>
    <property type="match status" value="1"/>
</dbReference>
<comment type="catalytic activity">
    <reaction evidence="16 17">
        <text>N(4)-(alpha-D-Man-(1-&gt;3)-[alpha-D-Man-(1-&gt;3)-[alpha-D-Man-(1-&gt;6)]-alpha-D-Man-(1-&gt;6)]-beta-D-Man-(1-&gt;4)-beta-D-GlcNAc-(1-&gt;4)-beta-D-GlcNAc)-L-asparaginyl-[protein] (N-glucan mannose isomer 5A1,2) + UDP-N-acetyl-alpha-D-glucosamine = N(4)-{beta-D-GlcNAc-(1-&gt;2)-alpha-D-Man-(1-&gt;3)-[alpha-D-Man-(1-&gt;3)-[alpha-D-Man-(1-&gt;6)]-alpha-D-Man-(1-&gt;6)]-beta-D-Man-(1-&gt;4)-beta-D-GlcNAc-(1-&gt;4)-beta-D-GlcNAc}-L-asparaginyl-[protein] + UDP + H(+)</text>
        <dbReference type="Rhea" id="RHEA:11456"/>
        <dbReference type="Rhea" id="RHEA-COMP:14367"/>
        <dbReference type="Rhea" id="RHEA-COMP:14368"/>
        <dbReference type="ChEBI" id="CHEBI:15378"/>
        <dbReference type="ChEBI" id="CHEBI:57705"/>
        <dbReference type="ChEBI" id="CHEBI:58223"/>
        <dbReference type="ChEBI" id="CHEBI:59087"/>
        <dbReference type="ChEBI" id="CHEBI:60625"/>
        <dbReference type="EC" id="2.4.1.101"/>
    </reaction>
</comment>
<dbReference type="InterPro" id="IPR029044">
    <property type="entry name" value="Nucleotide-diphossugar_trans"/>
</dbReference>
<evidence type="ECO:0000256" key="2">
    <source>
        <dbReference type="ARBA" id="ARBA00004922"/>
    </source>
</evidence>
<dbReference type="Proteomes" id="UP001176940">
    <property type="component" value="Unassembled WGS sequence"/>
</dbReference>
<feature type="transmembrane region" description="Helical" evidence="17">
    <location>
        <begin position="7"/>
        <end position="27"/>
    </location>
</feature>
<name>A0ABN9LB92_9NEOB</name>
<proteinExistence type="inferred from homology"/>
<comment type="caution">
    <text evidence="18">The sequence shown here is derived from an EMBL/GenBank/DDBJ whole genome shotgun (WGS) entry which is preliminary data.</text>
</comment>
<dbReference type="SUPFAM" id="SSF53448">
    <property type="entry name" value="Nucleotide-diphospho-sugar transferases"/>
    <property type="match status" value="1"/>
</dbReference>
<keyword evidence="7 17" id="KW-0479">Metal-binding</keyword>
<evidence type="ECO:0000256" key="13">
    <source>
        <dbReference type="ARBA" id="ARBA00037706"/>
    </source>
</evidence>
<evidence type="ECO:0000256" key="12">
    <source>
        <dbReference type="ARBA" id="ARBA00023211"/>
    </source>
</evidence>
<organism evidence="18 19">
    <name type="scientific">Ranitomeya imitator</name>
    <name type="common">mimic poison frog</name>
    <dbReference type="NCBI Taxonomy" id="111125"/>
    <lineage>
        <taxon>Eukaryota</taxon>
        <taxon>Metazoa</taxon>
        <taxon>Chordata</taxon>
        <taxon>Craniata</taxon>
        <taxon>Vertebrata</taxon>
        <taxon>Euteleostomi</taxon>
        <taxon>Amphibia</taxon>
        <taxon>Batrachia</taxon>
        <taxon>Anura</taxon>
        <taxon>Neobatrachia</taxon>
        <taxon>Hyloidea</taxon>
        <taxon>Dendrobatidae</taxon>
        <taxon>Dendrobatinae</taxon>
        <taxon>Ranitomeya</taxon>
    </lineage>
</organism>
<evidence type="ECO:0000256" key="14">
    <source>
        <dbReference type="ARBA" id="ARBA00038949"/>
    </source>
</evidence>
<keyword evidence="12 17" id="KW-0464">Manganese</keyword>
<gene>
    <name evidence="18" type="ORF">RIMI_LOCUS7371472</name>
</gene>
<accession>A0ABN9LB92</accession>
<dbReference type="Gene3D" id="3.90.550.10">
    <property type="entry name" value="Spore Coat Polysaccharide Biosynthesis Protein SpsA, Chain A"/>
    <property type="match status" value="1"/>
</dbReference>
<evidence type="ECO:0000256" key="1">
    <source>
        <dbReference type="ARBA" id="ARBA00004323"/>
    </source>
</evidence>
<comment type="pathway">
    <text evidence="2 17">Protein modification; protein glycosylation.</text>
</comment>
<evidence type="ECO:0000256" key="16">
    <source>
        <dbReference type="ARBA" id="ARBA00049421"/>
    </source>
</evidence>
<dbReference type="EMBL" id="CAUEEQ010013932">
    <property type="protein sequence ID" value="CAJ0937900.1"/>
    <property type="molecule type" value="Genomic_DNA"/>
</dbReference>
<evidence type="ECO:0000313" key="19">
    <source>
        <dbReference type="Proteomes" id="UP001176940"/>
    </source>
</evidence>
<evidence type="ECO:0000256" key="3">
    <source>
        <dbReference type="ARBA" id="ARBA00006492"/>
    </source>
</evidence>
<keyword evidence="6 17" id="KW-0812">Transmembrane</keyword>
<dbReference type="PANTHER" id="PTHR10468">
    <property type="entry name" value="PROTEIN O-LINKED-MANNOSE BETA-1,2-N-ACETYLGLUCOSAMINYLTRANSFERASE 1/ALPHA-1,3-MANNOSYL-GLYCOPROTEIN 2-BETA-N-ACETYLGLUCOSAMINYLTRANSFERASE"/>
    <property type="match status" value="1"/>
</dbReference>
<evidence type="ECO:0000256" key="17">
    <source>
        <dbReference type="RuleBase" id="RU368119"/>
    </source>
</evidence>
<keyword evidence="19" id="KW-1185">Reference proteome</keyword>
<comment type="function">
    <text evidence="13 17">Initiates complex N-linked carbohydrate formation. Essential for the conversion of high-mannose to hybrid and complex N-glycans.</text>
</comment>
<evidence type="ECO:0000313" key="18">
    <source>
        <dbReference type="EMBL" id="CAJ0937900.1"/>
    </source>
</evidence>
<dbReference type="Pfam" id="PF03071">
    <property type="entry name" value="GNT-I"/>
    <property type="match status" value="2"/>
</dbReference>
<dbReference type="EC" id="2.4.1.101" evidence="14 17"/>
<evidence type="ECO:0000256" key="8">
    <source>
        <dbReference type="ARBA" id="ARBA00022968"/>
    </source>
</evidence>
<keyword evidence="11 17" id="KW-0472">Membrane</keyword>
<reference evidence="18" key="1">
    <citation type="submission" date="2023-07" db="EMBL/GenBank/DDBJ databases">
        <authorList>
            <person name="Stuckert A."/>
        </authorList>
    </citation>
    <scope>NUCLEOTIDE SEQUENCE</scope>
</reference>
<evidence type="ECO:0000256" key="9">
    <source>
        <dbReference type="ARBA" id="ARBA00022989"/>
    </source>
</evidence>
<dbReference type="InterPro" id="IPR004139">
    <property type="entry name" value="Glyco_trans_13"/>
</dbReference>
<evidence type="ECO:0000256" key="7">
    <source>
        <dbReference type="ARBA" id="ARBA00022723"/>
    </source>
</evidence>
<evidence type="ECO:0000256" key="10">
    <source>
        <dbReference type="ARBA" id="ARBA00023034"/>
    </source>
</evidence>
<evidence type="ECO:0000256" key="15">
    <source>
        <dbReference type="ARBA" id="ARBA00041712"/>
    </source>
</evidence>
<comment type="subcellular location">
    <subcellularLocation>
        <location evidence="1 17">Golgi apparatus membrane</location>
        <topology evidence="1 17">Single-pass type II membrane protein</topology>
    </subcellularLocation>
</comment>
<comment type="similarity">
    <text evidence="3 17">Belongs to the glycosyltransferase 13 family.</text>
</comment>
<sequence>MPRKVRVAAWGAALFISWNAILLLYLMSRPKTPDASDLTAHVIRLAEEAEAELEKQKGLLQQIHHYSGLLNRRPAPPNAARGPELPQLLLNASLPSPTPVASDSQSPVIPVLVVACDRPSVRKCLDSLLKFRPSAEQFPIVVSQDCGHAETARVIDSYGDAITHINQPDLSEVPAPQNIESFRATIKSPGTIDGRLTRAVPAAYYYAAEGKAALDLHLSPSFSGLIFKVMGYKSVIVVEDDLEVAPDFYEYFLSTHYLLLKDPTLWCISAWNDNGKEAWPWVAAASGAMEELEVKWPAAFWDDWVRRPEQRLGRACVRPELPRTRTFGRKGVSQGQFFDQHLRFIKLNQDPVAFTKIDLSYLLKEKYDPWFMEQVYGSSKVRAEEVLQGQVPGGRTVRVEYTTRDTFKALARAFGVMDDLKSGVARVAYMGVVSFTHRGRRVFLAPPQNWGGYDPSWT</sequence>
<comment type="cofactor">
    <cofactor evidence="17">
        <name>Mn(2+)</name>
        <dbReference type="ChEBI" id="CHEBI:29035"/>
    </cofactor>
    <text evidence="17">The cofactor is mostly bound to the substrate.</text>
</comment>
<evidence type="ECO:0000256" key="4">
    <source>
        <dbReference type="ARBA" id="ARBA00022676"/>
    </source>
</evidence>
<keyword evidence="9 17" id="KW-1133">Transmembrane helix</keyword>
<keyword evidence="8 17" id="KW-0735">Signal-anchor</keyword>
<evidence type="ECO:0000256" key="5">
    <source>
        <dbReference type="ARBA" id="ARBA00022679"/>
    </source>
</evidence>
<dbReference type="Gene3D" id="3.10.180.20">
    <property type="entry name" value="N-Acetylglucosaminyltransferase I, Domain 2"/>
    <property type="match status" value="1"/>
</dbReference>
<dbReference type="InterPro" id="IPR052261">
    <property type="entry name" value="Glycosyltransferase_13"/>
</dbReference>
<keyword evidence="4 17" id="KW-0328">Glycosyltransferase</keyword>
<keyword evidence="10 17" id="KW-0333">Golgi apparatus</keyword>